<keyword evidence="2" id="KW-1185">Reference proteome</keyword>
<dbReference type="AlphaFoldDB" id="A0A6A2ZI37"/>
<name>A0A6A2ZI37_HIBSY</name>
<gene>
    <name evidence="1" type="ORF">F3Y22_tig00110890pilonHSYRG00156</name>
</gene>
<accession>A0A6A2ZI37</accession>
<proteinExistence type="predicted"/>
<reference evidence="1" key="1">
    <citation type="submission" date="2019-09" db="EMBL/GenBank/DDBJ databases">
        <title>Draft genome information of white flower Hibiscus syriacus.</title>
        <authorList>
            <person name="Kim Y.-M."/>
        </authorList>
    </citation>
    <scope>NUCLEOTIDE SEQUENCE [LARGE SCALE GENOMIC DNA]</scope>
    <source>
        <strain evidence="1">YM2019G1</strain>
    </source>
</reference>
<dbReference type="PANTHER" id="PTHR31286">
    <property type="entry name" value="GLYCINE-RICH CELL WALL STRUCTURAL PROTEIN 1.8-LIKE"/>
    <property type="match status" value="1"/>
</dbReference>
<dbReference type="InterPro" id="IPR040256">
    <property type="entry name" value="At4g02000-like"/>
</dbReference>
<organism evidence="1 2">
    <name type="scientific">Hibiscus syriacus</name>
    <name type="common">Rose of Sharon</name>
    <dbReference type="NCBI Taxonomy" id="106335"/>
    <lineage>
        <taxon>Eukaryota</taxon>
        <taxon>Viridiplantae</taxon>
        <taxon>Streptophyta</taxon>
        <taxon>Embryophyta</taxon>
        <taxon>Tracheophyta</taxon>
        <taxon>Spermatophyta</taxon>
        <taxon>Magnoliopsida</taxon>
        <taxon>eudicotyledons</taxon>
        <taxon>Gunneridae</taxon>
        <taxon>Pentapetalae</taxon>
        <taxon>rosids</taxon>
        <taxon>malvids</taxon>
        <taxon>Malvales</taxon>
        <taxon>Malvaceae</taxon>
        <taxon>Malvoideae</taxon>
        <taxon>Hibiscus</taxon>
    </lineage>
</organism>
<protein>
    <submittedName>
        <fullName evidence="1">Uncharacterized protein</fullName>
    </submittedName>
</protein>
<evidence type="ECO:0000313" key="1">
    <source>
        <dbReference type="EMBL" id="KAE8691237.1"/>
    </source>
</evidence>
<evidence type="ECO:0000313" key="2">
    <source>
        <dbReference type="Proteomes" id="UP000436088"/>
    </source>
</evidence>
<dbReference type="Proteomes" id="UP000436088">
    <property type="component" value="Unassembled WGS sequence"/>
</dbReference>
<dbReference type="PANTHER" id="PTHR31286:SF167">
    <property type="entry name" value="OS09G0268800 PROTEIN"/>
    <property type="match status" value="1"/>
</dbReference>
<dbReference type="EMBL" id="VEPZ02001149">
    <property type="protein sequence ID" value="KAE8691237.1"/>
    <property type="molecule type" value="Genomic_DNA"/>
</dbReference>
<sequence>MDEVYSFGFPKNVHSGKIGHRPFDKVEVGSGKFRGIRHKESGRSLKYCTGVVGLPTEDNDQCTTIDLKKKPGRTDRNIVQAESIMGMSYRGKRGVSKDGLYFRSTDFYSTVGRVLYGYRAVLSVAAASHRLLLAQSPRGCGRLEDSSILRENMFLFKFKTLNDKLTIMRRTPWSFNGTLLALVHYDLTLSLEEFDFAPLAVWVSIHELPLGLMRKATAIKNGNKIGQTIAIDIRLEEGRMKDFLRVLVEINYSKTLRHFEESSRSRRESVVYLDSESREKLIASSGNSPLSDCPPRTARGREWVSGRDLLHLVSTNPEDETNSTDPDSLPSHIYLVRHSSEEEDPSKLANEQLGDVYLTMVVEVQPCQSSLMFPGSSVSTVPTTCSDHCALFLNMENIASNRTHRVDYFKFDVCWAKEEQCGNIVRSIWENNDDSLSSKLKKMGDKLGRWQRMRKGQVNKDEKRIRHRILDLVSVRISDSACEQRCRAMAELKELIDKDEVYWKQQSRSSSTEPDEEILQAIDRWVTPMENDMLGRNFTPEEVIQAFSQVNPSKASGHDVFVPKIVSPKSMKNFQPINLCSVIYKIVSKGLSTLLLEAQRRNDIKGIWASLRGLRISHLLYADDNILFVKNYVEELRKVRNILLKYEKASGQKINFEKSNIYFSHNTPLTDRLIFLNELGVVESQDPGNYLGLLLVVGKGNQLWVLIHDEESLAFKFLKAKYFPCSNFLYAKLGDKYSYAWATILKAKDALGEGFLWRVGINSTSKMFCDNWGDSGPIQLKERYMDNGVDPVKVADCMLPGCPR</sequence>
<comment type="caution">
    <text evidence="1">The sequence shown here is derived from an EMBL/GenBank/DDBJ whole genome shotgun (WGS) entry which is preliminary data.</text>
</comment>